<organism evidence="3 4">
    <name type="scientific">Coniophora puteana (strain RWD-64-598)</name>
    <name type="common">Brown rot fungus</name>
    <dbReference type="NCBI Taxonomy" id="741705"/>
    <lineage>
        <taxon>Eukaryota</taxon>
        <taxon>Fungi</taxon>
        <taxon>Dikarya</taxon>
        <taxon>Basidiomycota</taxon>
        <taxon>Agaricomycotina</taxon>
        <taxon>Agaricomycetes</taxon>
        <taxon>Agaricomycetidae</taxon>
        <taxon>Boletales</taxon>
        <taxon>Coniophorineae</taxon>
        <taxon>Coniophoraceae</taxon>
        <taxon>Coniophora</taxon>
    </lineage>
</organism>
<evidence type="ECO:0000256" key="1">
    <source>
        <dbReference type="SAM" id="MobiDB-lite"/>
    </source>
</evidence>
<dbReference type="Proteomes" id="UP000053558">
    <property type="component" value="Unassembled WGS sequence"/>
</dbReference>
<dbReference type="RefSeq" id="XP_007767099.1">
    <property type="nucleotide sequence ID" value="XM_007768909.1"/>
</dbReference>
<name>A0A5M3MXD9_CONPW</name>
<protein>
    <recommendedName>
        <fullName evidence="2">Ribonuclease H1 N-terminal domain-containing protein</fullName>
    </recommendedName>
</protein>
<dbReference type="AlphaFoldDB" id="A0A5M3MXD9"/>
<keyword evidence="4" id="KW-1185">Reference proteome</keyword>
<proteinExistence type="predicted"/>
<sequence length="290" mass="31477">MSQRYSRRGSVDSLSTIGTESSISRAPSPPPHAPGTPVVVRTRTTTVTTTTSPRWSRTTRTSTRTTTSYHAPPPASPSPPRFHGSIPSTPSLVPSLPSTPRQPRSHGSRYSLPSVDARSYTTPTLSSRSVSRPPSPDPPLSPVSRGSTFSQPRPPPALRPDPNFIPSIPHPSTFRRPVGAVEGNYVVNRGQEVGLFYSWGDADARTSKVSGGSMRKHPTFEEALADYTRQYEQGLVRASPFQHGPFWPQVPVSPPVDANEEVVVSPEDDISDLILSLSIDEAAGNFHRRN</sequence>
<evidence type="ECO:0000313" key="3">
    <source>
        <dbReference type="EMBL" id="EIW83301.1"/>
    </source>
</evidence>
<feature type="domain" description="Ribonuclease H1 N-terminal" evidence="2">
    <location>
        <begin position="185"/>
        <end position="224"/>
    </location>
</feature>
<evidence type="ECO:0000259" key="2">
    <source>
        <dbReference type="Pfam" id="PF01693"/>
    </source>
</evidence>
<dbReference type="Pfam" id="PF01693">
    <property type="entry name" value="Cauli_VI"/>
    <property type="match status" value="1"/>
</dbReference>
<gene>
    <name evidence="3" type="ORF">CONPUDRAFT_152326</name>
</gene>
<dbReference type="SUPFAM" id="SSF55658">
    <property type="entry name" value="L9 N-domain-like"/>
    <property type="match status" value="1"/>
</dbReference>
<feature type="region of interest" description="Disordered" evidence="1">
    <location>
        <begin position="1"/>
        <end position="170"/>
    </location>
</feature>
<evidence type="ECO:0000313" key="4">
    <source>
        <dbReference type="Proteomes" id="UP000053558"/>
    </source>
</evidence>
<feature type="compositionally biased region" description="Low complexity" evidence="1">
    <location>
        <begin position="85"/>
        <end position="99"/>
    </location>
</feature>
<dbReference type="OrthoDB" id="2675575at2759"/>
<reference evidence="4" key="1">
    <citation type="journal article" date="2012" name="Science">
        <title>The Paleozoic origin of enzymatic lignin decomposition reconstructed from 31 fungal genomes.</title>
        <authorList>
            <person name="Floudas D."/>
            <person name="Binder M."/>
            <person name="Riley R."/>
            <person name="Barry K."/>
            <person name="Blanchette R.A."/>
            <person name="Henrissat B."/>
            <person name="Martinez A.T."/>
            <person name="Otillar R."/>
            <person name="Spatafora J.W."/>
            <person name="Yadav J.S."/>
            <person name="Aerts A."/>
            <person name="Benoit I."/>
            <person name="Boyd A."/>
            <person name="Carlson A."/>
            <person name="Copeland A."/>
            <person name="Coutinho P.M."/>
            <person name="de Vries R.P."/>
            <person name="Ferreira P."/>
            <person name="Findley K."/>
            <person name="Foster B."/>
            <person name="Gaskell J."/>
            <person name="Glotzer D."/>
            <person name="Gorecki P."/>
            <person name="Heitman J."/>
            <person name="Hesse C."/>
            <person name="Hori C."/>
            <person name="Igarashi K."/>
            <person name="Jurgens J.A."/>
            <person name="Kallen N."/>
            <person name="Kersten P."/>
            <person name="Kohler A."/>
            <person name="Kuees U."/>
            <person name="Kumar T.K.A."/>
            <person name="Kuo A."/>
            <person name="LaButti K."/>
            <person name="Larrondo L.F."/>
            <person name="Lindquist E."/>
            <person name="Ling A."/>
            <person name="Lombard V."/>
            <person name="Lucas S."/>
            <person name="Lundell T."/>
            <person name="Martin R."/>
            <person name="McLaughlin D.J."/>
            <person name="Morgenstern I."/>
            <person name="Morin E."/>
            <person name="Murat C."/>
            <person name="Nagy L.G."/>
            <person name="Nolan M."/>
            <person name="Ohm R.A."/>
            <person name="Patyshakuliyeva A."/>
            <person name="Rokas A."/>
            <person name="Ruiz-Duenas F.J."/>
            <person name="Sabat G."/>
            <person name="Salamov A."/>
            <person name="Samejima M."/>
            <person name="Schmutz J."/>
            <person name="Slot J.C."/>
            <person name="St John F."/>
            <person name="Stenlid J."/>
            <person name="Sun H."/>
            <person name="Sun S."/>
            <person name="Syed K."/>
            <person name="Tsang A."/>
            <person name="Wiebenga A."/>
            <person name="Young D."/>
            <person name="Pisabarro A."/>
            <person name="Eastwood D.C."/>
            <person name="Martin F."/>
            <person name="Cullen D."/>
            <person name="Grigoriev I.V."/>
            <person name="Hibbett D.S."/>
        </authorList>
    </citation>
    <scope>NUCLEOTIDE SEQUENCE [LARGE SCALE GENOMIC DNA]</scope>
    <source>
        <strain evidence="4">RWD-64-598 SS2</strain>
    </source>
</reference>
<feature type="compositionally biased region" description="Low complexity" evidence="1">
    <location>
        <begin position="35"/>
        <end position="68"/>
    </location>
</feature>
<dbReference type="GeneID" id="19202986"/>
<feature type="compositionally biased region" description="Low complexity" evidence="1">
    <location>
        <begin position="122"/>
        <end position="132"/>
    </location>
</feature>
<dbReference type="InterPro" id="IPR037056">
    <property type="entry name" value="RNase_H1_N_sf"/>
</dbReference>
<dbReference type="InterPro" id="IPR009027">
    <property type="entry name" value="Ribosomal_bL9/RNase_H1_N"/>
</dbReference>
<dbReference type="KEGG" id="cput:CONPUDRAFT_152326"/>
<dbReference type="InterPro" id="IPR011320">
    <property type="entry name" value="RNase_H1_N"/>
</dbReference>
<dbReference type="EMBL" id="JH711576">
    <property type="protein sequence ID" value="EIW83301.1"/>
    <property type="molecule type" value="Genomic_DNA"/>
</dbReference>
<dbReference type="OMA" id="RESEFPN"/>
<comment type="caution">
    <text evidence="3">The sequence shown here is derived from an EMBL/GenBank/DDBJ whole genome shotgun (WGS) entry which is preliminary data.</text>
</comment>
<feature type="compositionally biased region" description="Pro residues" evidence="1">
    <location>
        <begin position="71"/>
        <end position="80"/>
    </location>
</feature>
<dbReference type="Gene3D" id="3.40.970.10">
    <property type="entry name" value="Ribonuclease H1, N-terminal domain"/>
    <property type="match status" value="1"/>
</dbReference>
<accession>A0A5M3MXD9</accession>